<dbReference type="AlphaFoldDB" id="A0A9P4WMX5"/>
<comment type="caution">
    <text evidence="2">The sequence shown here is derived from an EMBL/GenBank/DDBJ whole genome shotgun (WGS) entry which is preliminary data.</text>
</comment>
<keyword evidence="1" id="KW-0175">Coiled coil</keyword>
<sequence>MSSTYSPAASDCGSVGVAMSSCNCSRQGQHALGECLKIDTNKYAHVDTIALVTPQPSPTRRRPEEAILMDDLRRAREEMRSLREELQRVREERDRWKNRNHGMPAECYEIIKQNRLESNLSLTTLQYLDAPAAVRRLEAHDQHMQALFARGSYDLAATVQAITLEIQFVKTNMGGDTLRWRLYSALNLMLHISKGLRRVLTRKLKDASAGQSQIACDDYLKSTLKSADVQLLSTLNEVRERGMDDYYQAFRERFAPEYDLIHHEYALDFYEKTKALMVHMYSQRRTVTMPQARLDIGVARATGEEEEAEAIGATWI</sequence>
<organism evidence="2 3">
    <name type="scientific">Didymella heteroderae</name>
    <dbReference type="NCBI Taxonomy" id="1769908"/>
    <lineage>
        <taxon>Eukaryota</taxon>
        <taxon>Fungi</taxon>
        <taxon>Dikarya</taxon>
        <taxon>Ascomycota</taxon>
        <taxon>Pezizomycotina</taxon>
        <taxon>Dothideomycetes</taxon>
        <taxon>Pleosporomycetidae</taxon>
        <taxon>Pleosporales</taxon>
        <taxon>Pleosporineae</taxon>
        <taxon>Didymellaceae</taxon>
        <taxon>Didymella</taxon>
    </lineage>
</organism>
<dbReference type="Proteomes" id="UP000758155">
    <property type="component" value="Unassembled WGS sequence"/>
</dbReference>
<keyword evidence="3" id="KW-1185">Reference proteome</keyword>
<accession>A0A9P4WMX5</accession>
<gene>
    <name evidence="2" type="ORF">E8E12_007663</name>
</gene>
<feature type="coiled-coil region" evidence="1">
    <location>
        <begin position="65"/>
        <end position="99"/>
    </location>
</feature>
<name>A0A9P4WMX5_9PLEO</name>
<dbReference type="OrthoDB" id="3773038at2759"/>
<proteinExistence type="predicted"/>
<protein>
    <submittedName>
        <fullName evidence="2">Uncharacterized protein</fullName>
    </submittedName>
</protein>
<evidence type="ECO:0000313" key="3">
    <source>
        <dbReference type="Proteomes" id="UP000758155"/>
    </source>
</evidence>
<reference evidence="2" key="1">
    <citation type="submission" date="2019-04" db="EMBL/GenBank/DDBJ databases">
        <title>Sequencing of skin fungus with MAO and IRED activity.</title>
        <authorList>
            <person name="Marsaioli A.J."/>
            <person name="Bonatto J.M.C."/>
            <person name="Reis Junior O."/>
        </authorList>
    </citation>
    <scope>NUCLEOTIDE SEQUENCE</scope>
    <source>
        <strain evidence="2">28M1</strain>
    </source>
</reference>
<dbReference type="EMBL" id="SWKV01000047">
    <property type="protein sequence ID" value="KAF3036844.1"/>
    <property type="molecule type" value="Genomic_DNA"/>
</dbReference>
<evidence type="ECO:0000313" key="2">
    <source>
        <dbReference type="EMBL" id="KAF3036844.1"/>
    </source>
</evidence>
<evidence type="ECO:0000256" key="1">
    <source>
        <dbReference type="SAM" id="Coils"/>
    </source>
</evidence>